<name>A0A0E3PD56_9EURY</name>
<dbReference type="PATRIC" id="fig|1434119.4.peg.2151"/>
<protein>
    <submittedName>
        <fullName evidence="1">Uncharacterized protein</fullName>
    </submittedName>
</protein>
<proteinExistence type="predicted"/>
<dbReference type="PANTHER" id="PTHR37465">
    <property type="match status" value="1"/>
</dbReference>
<evidence type="ECO:0000313" key="2">
    <source>
        <dbReference type="Proteomes" id="UP000033092"/>
    </source>
</evidence>
<dbReference type="KEGG" id="msz:MSSIH_1687"/>
<dbReference type="GeneID" id="67188968"/>
<accession>A0A0E3PD56</accession>
<sequence length="228" mass="25307">MLPDPYNPQALNRYSYVLNNPVKYTDPSGHYVETAIDVAFLAMDINDIRTGNADKWTYIGLATDVVCALAPGVTGGRLAVTAVEETVTHADNVGDLFKLLDKTADAEKKVDNVIDSGKIVNKIDKRMLNKWSAQSSKTVEDSLYYHYDKHVLSRNIDMSIEEYTTNAENLFKQYEKNNLPGNTKITKTGLSDGTTGIKIVVGPKSNNEMGIFTKDGKIVSYHPKNPKR</sequence>
<dbReference type="EMBL" id="CP009507">
    <property type="protein sequence ID" value="AKB32377.1"/>
    <property type="molecule type" value="Genomic_DNA"/>
</dbReference>
<dbReference type="PANTHER" id="PTHR37465:SF1">
    <property type="entry name" value="BACTERIAL TOXIN 44 DOMAIN-CONTAINING PROTEIN"/>
    <property type="match status" value="1"/>
</dbReference>
<organism evidence="1 2">
    <name type="scientific">Methanosarcina siciliae HI350</name>
    <dbReference type="NCBI Taxonomy" id="1434119"/>
    <lineage>
        <taxon>Archaea</taxon>
        <taxon>Methanobacteriati</taxon>
        <taxon>Methanobacteriota</taxon>
        <taxon>Stenosarchaea group</taxon>
        <taxon>Methanomicrobia</taxon>
        <taxon>Methanosarcinales</taxon>
        <taxon>Methanosarcinaceae</taxon>
        <taxon>Methanosarcina</taxon>
    </lineage>
</organism>
<dbReference type="Proteomes" id="UP000033092">
    <property type="component" value="Chromosome"/>
</dbReference>
<dbReference type="RefSeq" id="WP_222702754.1">
    <property type="nucleotide sequence ID" value="NZ_CP009507.1"/>
</dbReference>
<dbReference type="HOGENOM" id="CLU_019775_0_0_2"/>
<dbReference type="AlphaFoldDB" id="A0A0E3PD56"/>
<reference evidence="1 2" key="1">
    <citation type="submission" date="2014-07" db="EMBL/GenBank/DDBJ databases">
        <title>Methanogenic archaea and the global carbon cycle.</title>
        <authorList>
            <person name="Henriksen J.R."/>
            <person name="Luke J."/>
            <person name="Reinhart S."/>
            <person name="Benedict M.N."/>
            <person name="Youngblut N.D."/>
            <person name="Metcalf M.E."/>
            <person name="Whitaker R.J."/>
            <person name="Metcalf W.W."/>
        </authorList>
    </citation>
    <scope>NUCLEOTIDE SEQUENCE [LARGE SCALE GENOMIC DNA]</scope>
    <source>
        <strain evidence="1 2">HI350</strain>
    </source>
</reference>
<evidence type="ECO:0000313" key="1">
    <source>
        <dbReference type="EMBL" id="AKB32377.1"/>
    </source>
</evidence>
<dbReference type="Gene3D" id="2.180.10.10">
    <property type="entry name" value="RHS repeat-associated core"/>
    <property type="match status" value="1"/>
</dbReference>
<gene>
    <name evidence="1" type="ORF">MSSIH_1687</name>
</gene>